<sequence length="118" mass="13299">MDTEQFLAIVKNALEDKKATNIKVLDVRKISSITDFMIIATGQTGRQVIALAQHVIEKAKAQGQRPLGKEGTQVGEWALVDLNDIIVHIMQPQTRDFYQLEKLWSEMGKNSSPTEMFI</sequence>
<organism evidence="3 4">
    <name type="scientific">Candidatus Thiomargarita nelsonii</name>
    <dbReference type="NCBI Taxonomy" id="1003181"/>
    <lineage>
        <taxon>Bacteria</taxon>
        <taxon>Pseudomonadati</taxon>
        <taxon>Pseudomonadota</taxon>
        <taxon>Gammaproteobacteria</taxon>
        <taxon>Thiotrichales</taxon>
        <taxon>Thiotrichaceae</taxon>
        <taxon>Thiomargarita</taxon>
    </lineage>
</organism>
<keyword evidence="2" id="KW-0963">Cytoplasm</keyword>
<dbReference type="PANTHER" id="PTHR21043:SF0">
    <property type="entry name" value="MITOCHONDRIAL ASSEMBLY OF RIBOSOMAL LARGE SUBUNIT PROTEIN 1"/>
    <property type="match status" value="1"/>
</dbReference>
<comment type="similarity">
    <text evidence="1 2">Belongs to the Iojap/RsfS family.</text>
</comment>
<evidence type="ECO:0000256" key="1">
    <source>
        <dbReference type="ARBA" id="ARBA00010574"/>
    </source>
</evidence>
<evidence type="ECO:0000313" key="4">
    <source>
        <dbReference type="Proteomes" id="UP000030428"/>
    </source>
</evidence>
<evidence type="ECO:0000256" key="2">
    <source>
        <dbReference type="HAMAP-Rule" id="MF_01477"/>
    </source>
</evidence>
<dbReference type="PANTHER" id="PTHR21043">
    <property type="entry name" value="IOJAP SUPERFAMILY ORTHOLOG"/>
    <property type="match status" value="1"/>
</dbReference>
<comment type="subcellular location">
    <subcellularLocation>
        <location evidence="2">Cytoplasm</location>
    </subcellularLocation>
</comment>
<comment type="caution">
    <text evidence="3">The sequence shown here is derived from an EMBL/GenBank/DDBJ whole genome shotgun (WGS) entry which is preliminary data.</text>
</comment>
<proteinExistence type="inferred from homology"/>
<reference evidence="3 4" key="1">
    <citation type="journal article" date="2016" name="Front. Microbiol.">
        <title>Single-Cell (Meta-)Genomics of a Dimorphic Candidatus Thiomargarita nelsonii Reveals Genomic Plasticity.</title>
        <authorList>
            <person name="Flood B.E."/>
            <person name="Fliss P."/>
            <person name="Jones D.S."/>
            <person name="Dick G.J."/>
            <person name="Jain S."/>
            <person name="Kaster A.K."/>
            <person name="Winkel M."/>
            <person name="Mussmann M."/>
            <person name="Bailey J."/>
        </authorList>
    </citation>
    <scope>NUCLEOTIDE SEQUENCE [LARGE SCALE GENOMIC DNA]</scope>
    <source>
        <strain evidence="3">Hydrate Ridge</strain>
    </source>
</reference>
<dbReference type="Pfam" id="PF02410">
    <property type="entry name" value="RsfS"/>
    <property type="match status" value="1"/>
</dbReference>
<accession>A0A0A6RUR3</accession>
<keyword evidence="2" id="KW-0678">Repressor</keyword>
<name>A0A0A6RUR3_9GAMM</name>
<dbReference type="EMBL" id="JSZA02000027">
    <property type="protein sequence ID" value="KHD07616.1"/>
    <property type="molecule type" value="Genomic_DNA"/>
</dbReference>
<dbReference type="HAMAP" id="MF_01477">
    <property type="entry name" value="Iojap_RsfS"/>
    <property type="match status" value="1"/>
</dbReference>
<dbReference type="InterPro" id="IPR043519">
    <property type="entry name" value="NT_sf"/>
</dbReference>
<dbReference type="Gene3D" id="3.30.460.10">
    <property type="entry name" value="Beta Polymerase, domain 2"/>
    <property type="match status" value="1"/>
</dbReference>
<gene>
    <name evidence="2" type="primary">rsfS</name>
    <name evidence="3" type="ORF">PN36_09010</name>
</gene>
<dbReference type="GO" id="GO:0005737">
    <property type="term" value="C:cytoplasm"/>
    <property type="evidence" value="ECO:0007669"/>
    <property type="project" value="UniProtKB-SubCell"/>
</dbReference>
<dbReference type="SUPFAM" id="SSF81301">
    <property type="entry name" value="Nucleotidyltransferase"/>
    <property type="match status" value="1"/>
</dbReference>
<dbReference type="GO" id="GO:0090071">
    <property type="term" value="P:negative regulation of ribosome biogenesis"/>
    <property type="evidence" value="ECO:0007669"/>
    <property type="project" value="UniProtKB-UniRule"/>
</dbReference>
<dbReference type="NCBIfam" id="TIGR00090">
    <property type="entry name" value="rsfS_iojap_ybeB"/>
    <property type="match status" value="1"/>
</dbReference>
<dbReference type="GO" id="GO:0017148">
    <property type="term" value="P:negative regulation of translation"/>
    <property type="evidence" value="ECO:0007669"/>
    <property type="project" value="UniProtKB-UniRule"/>
</dbReference>
<protein>
    <recommendedName>
        <fullName evidence="2">Ribosomal silencing factor RsfS</fullName>
    </recommendedName>
</protein>
<dbReference type="InterPro" id="IPR004394">
    <property type="entry name" value="Iojap/RsfS/C7orf30"/>
</dbReference>
<evidence type="ECO:0000313" key="3">
    <source>
        <dbReference type="EMBL" id="KHD07616.1"/>
    </source>
</evidence>
<comment type="subunit">
    <text evidence="2">Interacts with ribosomal protein uL14 (rplN).</text>
</comment>
<dbReference type="GO" id="GO:0043023">
    <property type="term" value="F:ribosomal large subunit binding"/>
    <property type="evidence" value="ECO:0007669"/>
    <property type="project" value="TreeGrafter"/>
</dbReference>
<dbReference type="GO" id="GO:0042256">
    <property type="term" value="P:cytosolic ribosome assembly"/>
    <property type="evidence" value="ECO:0007669"/>
    <property type="project" value="UniProtKB-UniRule"/>
</dbReference>
<keyword evidence="4" id="KW-1185">Reference proteome</keyword>
<keyword evidence="2" id="KW-0810">Translation regulation</keyword>
<dbReference type="Proteomes" id="UP000030428">
    <property type="component" value="Unassembled WGS sequence"/>
</dbReference>
<comment type="function">
    <text evidence="2">Functions as a ribosomal silencing factor. Interacts with ribosomal protein uL14 (rplN), blocking formation of intersubunit bridge B8. Prevents association of the 30S and 50S ribosomal subunits and the formation of functional ribosomes, thus repressing translation.</text>
</comment>
<dbReference type="AlphaFoldDB" id="A0A0A6RUR3"/>